<dbReference type="InterPro" id="IPR007597">
    <property type="entry name" value="CheC"/>
</dbReference>
<evidence type="ECO:0000256" key="2">
    <source>
        <dbReference type="ARBA" id="ARBA00022801"/>
    </source>
</evidence>
<dbReference type="InterPro" id="IPR028976">
    <property type="entry name" value="CheC-like_sf"/>
</dbReference>
<dbReference type="CDD" id="cd17909">
    <property type="entry name" value="CheC_ClassI"/>
    <property type="match status" value="1"/>
</dbReference>
<dbReference type="SUPFAM" id="SSF103039">
    <property type="entry name" value="CheC-like"/>
    <property type="match status" value="1"/>
</dbReference>
<evidence type="ECO:0000256" key="1">
    <source>
        <dbReference type="ARBA" id="ARBA00022500"/>
    </source>
</evidence>
<dbReference type="AlphaFoldDB" id="A0A1F5RCI8"/>
<gene>
    <name evidence="4" type="ORF">A2024_04095</name>
</gene>
<proteinExistence type="predicted"/>
<reference evidence="4 5" key="1">
    <citation type="journal article" date="2016" name="Nat. Commun.">
        <title>Thousands of microbial genomes shed light on interconnected biogeochemical processes in an aquifer system.</title>
        <authorList>
            <person name="Anantharaman K."/>
            <person name="Brown C.T."/>
            <person name="Hug L.A."/>
            <person name="Sharon I."/>
            <person name="Castelle C.J."/>
            <person name="Probst A.J."/>
            <person name="Thomas B.C."/>
            <person name="Singh A."/>
            <person name="Wilkins M.J."/>
            <person name="Karaoz U."/>
            <person name="Brodie E.L."/>
            <person name="Williams K.H."/>
            <person name="Hubbard S.S."/>
            <person name="Banfield J.F."/>
        </authorList>
    </citation>
    <scope>NUCLEOTIDE SEQUENCE [LARGE SCALE GENOMIC DNA]</scope>
</reference>
<keyword evidence="1" id="KW-0145">Chemotaxis</keyword>
<comment type="caution">
    <text evidence="4">The sequence shown here is derived from an EMBL/GenBank/DDBJ whole genome shotgun (WGS) entry which is preliminary data.</text>
</comment>
<name>A0A1F5RCI8_9BACT</name>
<dbReference type="Pfam" id="PF04509">
    <property type="entry name" value="CheC"/>
    <property type="match status" value="1"/>
</dbReference>
<sequence length="203" mass="22020">MKQLDNIQLDALKEVSNIGSGHAATALSELTGQKVTINIPVISIDPLSAVFKKCADSGQKILGIRIDLSGDIVGRTLLFFSQDDALKFCDCLMRRPVGTVKTLSELDRSGLREVSNILTCAYMNALGEMLNFMVVPTTPSLIIGPPEEMMAGFAEQAGGADELAVIIENDFRFQGNDTILQGYFLLLPDDSSLQAMFKAMNIK</sequence>
<evidence type="ECO:0000313" key="4">
    <source>
        <dbReference type="EMBL" id="OGF12176.1"/>
    </source>
</evidence>
<keyword evidence="2" id="KW-0378">Hydrolase</keyword>
<dbReference type="Gene3D" id="3.40.1550.10">
    <property type="entry name" value="CheC-like"/>
    <property type="match status" value="1"/>
</dbReference>
<dbReference type="PANTHER" id="PTHR43693:SF1">
    <property type="entry name" value="PROTEIN PHOSPHATASE CHEZ"/>
    <property type="match status" value="1"/>
</dbReference>
<dbReference type="EMBL" id="MFFM01000034">
    <property type="protein sequence ID" value="OGF12176.1"/>
    <property type="molecule type" value="Genomic_DNA"/>
</dbReference>
<organism evidence="4 5">
    <name type="scientific">Candidatus Edwardsbacteria bacterium GWF2_54_11</name>
    <dbReference type="NCBI Taxonomy" id="1817851"/>
    <lineage>
        <taxon>Bacteria</taxon>
        <taxon>Candidatus Edwardsiibacteriota</taxon>
    </lineage>
</organism>
<protein>
    <recommendedName>
        <fullName evidence="3">CheC-like protein domain-containing protein</fullName>
    </recommendedName>
</protein>
<evidence type="ECO:0000313" key="5">
    <source>
        <dbReference type="Proteomes" id="UP000177230"/>
    </source>
</evidence>
<dbReference type="GO" id="GO:0016787">
    <property type="term" value="F:hydrolase activity"/>
    <property type="evidence" value="ECO:0007669"/>
    <property type="project" value="UniProtKB-KW"/>
</dbReference>
<evidence type="ECO:0000259" key="3">
    <source>
        <dbReference type="Pfam" id="PF04509"/>
    </source>
</evidence>
<dbReference type="GO" id="GO:0006935">
    <property type="term" value="P:chemotaxis"/>
    <property type="evidence" value="ECO:0007669"/>
    <property type="project" value="UniProtKB-KW"/>
</dbReference>
<dbReference type="Proteomes" id="UP000177230">
    <property type="component" value="Unassembled WGS sequence"/>
</dbReference>
<feature type="domain" description="CheC-like protein" evidence="3">
    <location>
        <begin position="7"/>
        <end position="43"/>
    </location>
</feature>
<dbReference type="InterPro" id="IPR050992">
    <property type="entry name" value="CheZ_family_phosphatases"/>
</dbReference>
<dbReference type="PANTHER" id="PTHR43693">
    <property type="entry name" value="PROTEIN PHOSPHATASE CHEZ"/>
    <property type="match status" value="1"/>
</dbReference>
<accession>A0A1F5RCI8</accession>